<reference evidence="3" key="1">
    <citation type="submission" date="2017-06" db="EMBL/GenBank/DDBJ databases">
        <title>Herbaspirillum phytohormonus sp. nov., isolated from the root nodule of Robinia pseudoacacia in lead-zinc mine.</title>
        <authorList>
            <person name="Fan M."/>
            <person name="Lin Y."/>
        </authorList>
    </citation>
    <scope>NUCLEOTIDE SEQUENCE [LARGE SCALE GENOMIC DNA]</scope>
    <source>
        <strain evidence="3">SC-089</strain>
    </source>
</reference>
<dbReference type="AlphaFoldDB" id="A0A225MAN8"/>
<feature type="transmembrane region" description="Helical" evidence="1">
    <location>
        <begin position="179"/>
        <end position="197"/>
    </location>
</feature>
<feature type="transmembrane region" description="Helical" evidence="1">
    <location>
        <begin position="142"/>
        <end position="159"/>
    </location>
</feature>
<keyword evidence="1" id="KW-0812">Transmembrane</keyword>
<feature type="transmembrane region" description="Helical" evidence="1">
    <location>
        <begin position="84"/>
        <end position="101"/>
    </location>
</feature>
<organism evidence="2 3">
    <name type="scientific">Candidimonas nitroreducens</name>
    <dbReference type="NCBI Taxonomy" id="683354"/>
    <lineage>
        <taxon>Bacteria</taxon>
        <taxon>Pseudomonadati</taxon>
        <taxon>Pseudomonadota</taxon>
        <taxon>Betaproteobacteria</taxon>
        <taxon>Burkholderiales</taxon>
        <taxon>Alcaligenaceae</taxon>
        <taxon>Candidimonas</taxon>
    </lineage>
</organism>
<accession>A0A225MAN8</accession>
<comment type="caution">
    <text evidence="2">The sequence shown here is derived from an EMBL/GenBank/DDBJ whole genome shotgun (WGS) entry which is preliminary data.</text>
</comment>
<feature type="transmembrane region" description="Helical" evidence="1">
    <location>
        <begin position="42"/>
        <end position="64"/>
    </location>
</feature>
<keyword evidence="3" id="KW-1185">Reference proteome</keyword>
<protein>
    <submittedName>
        <fullName evidence="2">Uncharacterized protein</fullName>
    </submittedName>
</protein>
<evidence type="ECO:0000313" key="2">
    <source>
        <dbReference type="EMBL" id="OWT58355.1"/>
    </source>
</evidence>
<dbReference type="EMBL" id="NJIH01000008">
    <property type="protein sequence ID" value="OWT58355.1"/>
    <property type="molecule type" value="Genomic_DNA"/>
</dbReference>
<keyword evidence="1" id="KW-0472">Membrane</keyword>
<evidence type="ECO:0000256" key="1">
    <source>
        <dbReference type="SAM" id="Phobius"/>
    </source>
</evidence>
<gene>
    <name evidence="2" type="ORF">CEY11_15365</name>
</gene>
<sequence length="211" mass="22972">MKRLRAGGHAAWRRPALAGAILLLAALAFLRPLTSSMALHMFVHIPLILCAGLCAGQALVAAALAHPDGRLNGLLRRWGRWDDLGVPGLLLASLAGAYWMIPKALDQAQAYGWAQAMKFFVLFVLGVILLDSLRRANMVVKLFFLGGFCWMAAVVGLLYQNDTTRLCNFYLAGDQVVAGRGLVLLSILLPLACLLRYRKRLFNGPGEEGQS</sequence>
<feature type="transmembrane region" description="Helical" evidence="1">
    <location>
        <begin position="113"/>
        <end position="130"/>
    </location>
</feature>
<proteinExistence type="predicted"/>
<dbReference type="Proteomes" id="UP000214603">
    <property type="component" value="Unassembled WGS sequence"/>
</dbReference>
<dbReference type="RefSeq" id="WP_088604266.1">
    <property type="nucleotide sequence ID" value="NZ_NJIH01000008.1"/>
</dbReference>
<keyword evidence="1" id="KW-1133">Transmembrane helix</keyword>
<dbReference type="OrthoDB" id="2388670at2"/>
<evidence type="ECO:0000313" key="3">
    <source>
        <dbReference type="Proteomes" id="UP000214603"/>
    </source>
</evidence>
<name>A0A225MAN8_9BURK</name>